<evidence type="ECO:0000256" key="1">
    <source>
        <dbReference type="SAM" id="MobiDB-lite"/>
    </source>
</evidence>
<feature type="region of interest" description="Disordered" evidence="1">
    <location>
        <begin position="138"/>
        <end position="169"/>
    </location>
</feature>
<evidence type="ECO:0000313" key="3">
    <source>
        <dbReference type="EMBL" id="KAE9964313.1"/>
    </source>
</evidence>
<dbReference type="AlphaFoldDB" id="A0A8H3YLP5"/>
<feature type="compositionally biased region" description="Basic and acidic residues" evidence="1">
    <location>
        <begin position="149"/>
        <end position="163"/>
    </location>
</feature>
<feature type="chain" id="PRO_5034914480" evidence="2">
    <location>
        <begin position="18"/>
        <end position="169"/>
    </location>
</feature>
<evidence type="ECO:0000256" key="2">
    <source>
        <dbReference type="SAM" id="SignalP"/>
    </source>
</evidence>
<protein>
    <submittedName>
        <fullName evidence="3">Uncharacterized protein</fullName>
    </submittedName>
</protein>
<evidence type="ECO:0000313" key="4">
    <source>
        <dbReference type="Proteomes" id="UP000447873"/>
    </source>
</evidence>
<comment type="caution">
    <text evidence="3">The sequence shown here is derived from an EMBL/GenBank/DDBJ whole genome shotgun (WGS) entry which is preliminary data.</text>
</comment>
<name>A0A8H3YLP5_VENIN</name>
<gene>
    <name evidence="3" type="ORF">EG328_010612</name>
</gene>
<reference evidence="3 4" key="1">
    <citation type="submission" date="2018-12" db="EMBL/GenBank/DDBJ databases">
        <title>Venturia inaequalis Genome Resource.</title>
        <authorList>
            <person name="Lichtner F.J."/>
        </authorList>
    </citation>
    <scope>NUCLEOTIDE SEQUENCE [LARGE SCALE GENOMIC DNA]</scope>
    <source>
        <strain evidence="3 4">120213</strain>
    </source>
</reference>
<keyword evidence="2" id="KW-0732">Signal</keyword>
<sequence>MKLSYLLPALLSASVSARRHRLCCCAGFNACNQFVCDGDSTGTIVAAWPDRYVRSTKSWDKNTGSPCGGLQNWMYAVDDGKNDDGLLGGTEISKLCFLDGLSSRCFSPKDYKNGSKRKVKERGEEIRERGVAKYPFTWSQHSPVVGGGERGKGKGTNGDKDHWGTYSPS</sequence>
<feature type="signal peptide" evidence="2">
    <location>
        <begin position="1"/>
        <end position="17"/>
    </location>
</feature>
<organism evidence="3 4">
    <name type="scientific">Venturia inaequalis</name>
    <name type="common">Apple scab fungus</name>
    <dbReference type="NCBI Taxonomy" id="5025"/>
    <lineage>
        <taxon>Eukaryota</taxon>
        <taxon>Fungi</taxon>
        <taxon>Dikarya</taxon>
        <taxon>Ascomycota</taxon>
        <taxon>Pezizomycotina</taxon>
        <taxon>Dothideomycetes</taxon>
        <taxon>Pleosporomycetidae</taxon>
        <taxon>Venturiales</taxon>
        <taxon>Venturiaceae</taxon>
        <taxon>Venturia</taxon>
    </lineage>
</organism>
<proteinExistence type="predicted"/>
<accession>A0A8H3YLP5</accession>
<dbReference type="EMBL" id="WNWS01000706">
    <property type="protein sequence ID" value="KAE9964313.1"/>
    <property type="molecule type" value="Genomic_DNA"/>
</dbReference>
<dbReference type="Proteomes" id="UP000447873">
    <property type="component" value="Unassembled WGS sequence"/>
</dbReference>